<dbReference type="EMBL" id="SNXW01000003">
    <property type="protein sequence ID" value="TDP84789.1"/>
    <property type="molecule type" value="Genomic_DNA"/>
</dbReference>
<dbReference type="OrthoDB" id="9181210at2"/>
<feature type="chain" id="PRO_5020397769" evidence="2">
    <location>
        <begin position="25"/>
        <end position="241"/>
    </location>
</feature>
<dbReference type="RefSeq" id="WP_133608043.1">
    <property type="nucleotide sequence ID" value="NZ_SNXW01000003.1"/>
</dbReference>
<feature type="signal peptide" evidence="2">
    <location>
        <begin position="1"/>
        <end position="24"/>
    </location>
</feature>
<keyword evidence="4" id="KW-1185">Reference proteome</keyword>
<sequence>MNKQQTHILAALLASLSLVPPVHAAERAGQTSAAAASEARTLTPAQLTAIRGISRNVLTAKKSGAQDGADAAQLANLRASLDQLIAADLDPSNRDLITVQGQDSGEQPKTREKTASLRDVARAGARAVAEQLRQRGELKAARARGMPEEDTHSAGLPIGEQRARLFERWAQQLDAAQAEGNVDRTTELHALREQLRATHGSLRDAPATHGTPTLQAMPAGFVPPKNNGDNSTSTSGAAAKQ</sequence>
<evidence type="ECO:0000313" key="4">
    <source>
        <dbReference type="Proteomes" id="UP000294593"/>
    </source>
</evidence>
<dbReference type="Proteomes" id="UP000294593">
    <property type="component" value="Unassembled WGS sequence"/>
</dbReference>
<evidence type="ECO:0000313" key="3">
    <source>
        <dbReference type="EMBL" id="TDP84789.1"/>
    </source>
</evidence>
<reference evidence="3 4" key="1">
    <citation type="submission" date="2019-03" db="EMBL/GenBank/DDBJ databases">
        <title>Genomic Encyclopedia of Type Strains, Phase IV (KMG-IV): sequencing the most valuable type-strain genomes for metagenomic binning, comparative biology and taxonomic classification.</title>
        <authorList>
            <person name="Goeker M."/>
        </authorList>
    </citation>
    <scope>NUCLEOTIDE SEQUENCE [LARGE SCALE GENOMIC DNA]</scope>
    <source>
        <strain evidence="3 4">DSM 11901</strain>
    </source>
</reference>
<evidence type="ECO:0000256" key="2">
    <source>
        <dbReference type="SAM" id="SignalP"/>
    </source>
</evidence>
<proteinExistence type="predicted"/>
<comment type="caution">
    <text evidence="3">The sequence shown here is derived from an EMBL/GenBank/DDBJ whole genome shotgun (WGS) entry which is preliminary data.</text>
</comment>
<dbReference type="AlphaFoldDB" id="A0A4R6REU6"/>
<protein>
    <submittedName>
        <fullName evidence="3">Uncharacterized protein</fullName>
    </submittedName>
</protein>
<feature type="compositionally biased region" description="Polar residues" evidence="1">
    <location>
        <begin position="227"/>
        <end position="241"/>
    </location>
</feature>
<evidence type="ECO:0000256" key="1">
    <source>
        <dbReference type="SAM" id="MobiDB-lite"/>
    </source>
</evidence>
<accession>A0A4R6REU6</accession>
<name>A0A4R6REU6_9BURK</name>
<feature type="region of interest" description="Disordered" evidence="1">
    <location>
        <begin position="199"/>
        <end position="241"/>
    </location>
</feature>
<gene>
    <name evidence="3" type="ORF">EV672_103363</name>
</gene>
<organism evidence="3 4">
    <name type="scientific">Aquabacterium commune</name>
    <dbReference type="NCBI Taxonomy" id="70586"/>
    <lineage>
        <taxon>Bacteria</taxon>
        <taxon>Pseudomonadati</taxon>
        <taxon>Pseudomonadota</taxon>
        <taxon>Betaproteobacteria</taxon>
        <taxon>Burkholderiales</taxon>
        <taxon>Aquabacterium</taxon>
    </lineage>
</organism>
<keyword evidence="2" id="KW-0732">Signal</keyword>